<evidence type="ECO:0000256" key="6">
    <source>
        <dbReference type="ARBA" id="ARBA00023125"/>
    </source>
</evidence>
<evidence type="ECO:0000256" key="4">
    <source>
        <dbReference type="ARBA" id="ARBA00023012"/>
    </source>
</evidence>
<dbReference type="SUPFAM" id="SSF52172">
    <property type="entry name" value="CheY-like"/>
    <property type="match status" value="1"/>
</dbReference>
<proteinExistence type="predicted"/>
<keyword evidence="2" id="KW-0963">Cytoplasm</keyword>
<keyword evidence="3 8" id="KW-0597">Phosphoprotein</keyword>
<dbReference type="GO" id="GO:0000160">
    <property type="term" value="P:phosphorelay signal transduction system"/>
    <property type="evidence" value="ECO:0007669"/>
    <property type="project" value="UniProtKB-KW"/>
</dbReference>
<dbReference type="AlphaFoldDB" id="A0A841U782"/>
<evidence type="ECO:0000256" key="3">
    <source>
        <dbReference type="ARBA" id="ARBA00022553"/>
    </source>
</evidence>
<name>A0A841U782_9BACL</name>
<dbReference type="InterPro" id="IPR018062">
    <property type="entry name" value="HTH_AraC-typ_CS"/>
</dbReference>
<dbReference type="GO" id="GO:0003700">
    <property type="term" value="F:DNA-binding transcription factor activity"/>
    <property type="evidence" value="ECO:0007669"/>
    <property type="project" value="InterPro"/>
</dbReference>
<evidence type="ECO:0000256" key="8">
    <source>
        <dbReference type="PROSITE-ProRule" id="PRU00169"/>
    </source>
</evidence>
<dbReference type="SUPFAM" id="SSF46689">
    <property type="entry name" value="Homeodomain-like"/>
    <property type="match status" value="2"/>
</dbReference>
<dbReference type="InterPro" id="IPR051552">
    <property type="entry name" value="HptR"/>
</dbReference>
<dbReference type="SMART" id="SM00342">
    <property type="entry name" value="HTH_ARAC"/>
    <property type="match status" value="1"/>
</dbReference>
<dbReference type="GO" id="GO:0005737">
    <property type="term" value="C:cytoplasm"/>
    <property type="evidence" value="ECO:0007669"/>
    <property type="project" value="UniProtKB-SubCell"/>
</dbReference>
<dbReference type="Pfam" id="PF00072">
    <property type="entry name" value="Response_reg"/>
    <property type="match status" value="1"/>
</dbReference>
<dbReference type="RefSeq" id="WP_185139464.1">
    <property type="nucleotide sequence ID" value="NZ_BORM01000015.1"/>
</dbReference>
<dbReference type="Proteomes" id="UP000553776">
    <property type="component" value="Unassembled WGS sequence"/>
</dbReference>
<dbReference type="PANTHER" id="PTHR42713:SF3">
    <property type="entry name" value="TRANSCRIPTIONAL REGULATORY PROTEIN HPTR"/>
    <property type="match status" value="1"/>
</dbReference>
<feature type="domain" description="Response regulatory" evidence="10">
    <location>
        <begin position="2"/>
        <end position="120"/>
    </location>
</feature>
<dbReference type="GO" id="GO:0043565">
    <property type="term" value="F:sequence-specific DNA binding"/>
    <property type="evidence" value="ECO:0007669"/>
    <property type="project" value="InterPro"/>
</dbReference>
<protein>
    <submittedName>
        <fullName evidence="11">Response regulator</fullName>
    </submittedName>
</protein>
<accession>A0A841U782</accession>
<keyword evidence="7" id="KW-0804">Transcription</keyword>
<dbReference type="CDD" id="cd17536">
    <property type="entry name" value="REC_YesN-like"/>
    <property type="match status" value="1"/>
</dbReference>
<keyword evidence="12" id="KW-1185">Reference proteome</keyword>
<sequence length="544" mass="63107">MLVLIVDDEMEIREGLRANFPWREYGIDEAIAADDGDTALAVARERNPDLIVTDIRMKRMSGLELLETLASERPEGWKSIVVSGYDDFGMVRQAMKLGAMDYILKPIHTAELGEIVRRMIDQLRKEKMDRDNRNQMRSHLQSALPKMRDEVMRELIEVPYNPYRETRIAHRLRTLQLEWVMESKLAAMLIEVDDLKSIENRGGSRMEKELILFGIGNVVKQTLEEECRLKSVLYPDSHNRWVAVLECPDADRLESYKELGTLCVQRVNRYVKVNVTVALCSQAEPASRLHALYAETEDVLEHKAVYGGNRLLTGHGWENEKEQGNPSIQQPEEALDLVRYGTDEDIRAAMERFVEMVQGWGIAAIRDIQQRIFEWLLDLFKKAAAVGWTDRSWERNPMLVWERLEQYDTLESLRDQTEQFLLAMAADFRTHATAPGQIIQEADRIIRRRYSESLTLPSVAAEVHVTPVWLSKLFKKELRKTFLEYLTDIRMEKAKKMLADVQYKIYEVSAQVGYKDPVHFTKLFKKQTGLTPKEYRRLQGIADE</sequence>
<dbReference type="Gene3D" id="3.40.50.2300">
    <property type="match status" value="1"/>
</dbReference>
<dbReference type="Pfam" id="PF12833">
    <property type="entry name" value="HTH_18"/>
    <property type="match status" value="1"/>
</dbReference>
<comment type="subcellular location">
    <subcellularLocation>
        <location evidence="1">Cytoplasm</location>
    </subcellularLocation>
</comment>
<keyword evidence="5" id="KW-0805">Transcription regulation</keyword>
<dbReference type="InterPro" id="IPR018060">
    <property type="entry name" value="HTH_AraC"/>
</dbReference>
<dbReference type="SMART" id="SM00448">
    <property type="entry name" value="REC"/>
    <property type="match status" value="1"/>
</dbReference>
<keyword evidence="6" id="KW-0238">DNA-binding</keyword>
<dbReference type="InterPro" id="IPR020449">
    <property type="entry name" value="Tscrpt_reg_AraC-type_HTH"/>
</dbReference>
<dbReference type="InterPro" id="IPR001789">
    <property type="entry name" value="Sig_transdc_resp-reg_receiver"/>
</dbReference>
<evidence type="ECO:0000313" key="12">
    <source>
        <dbReference type="Proteomes" id="UP000553776"/>
    </source>
</evidence>
<feature type="domain" description="HTH araC/xylS-type" evidence="9">
    <location>
        <begin position="440"/>
        <end position="538"/>
    </location>
</feature>
<evidence type="ECO:0000313" key="11">
    <source>
        <dbReference type="EMBL" id="MBB6695512.1"/>
    </source>
</evidence>
<evidence type="ECO:0000256" key="1">
    <source>
        <dbReference type="ARBA" id="ARBA00004496"/>
    </source>
</evidence>
<feature type="modified residue" description="4-aspartylphosphate" evidence="8">
    <location>
        <position position="54"/>
    </location>
</feature>
<dbReference type="PROSITE" id="PS01124">
    <property type="entry name" value="HTH_ARAC_FAMILY_2"/>
    <property type="match status" value="1"/>
</dbReference>
<evidence type="ECO:0000259" key="9">
    <source>
        <dbReference type="PROSITE" id="PS01124"/>
    </source>
</evidence>
<evidence type="ECO:0000256" key="7">
    <source>
        <dbReference type="ARBA" id="ARBA00023163"/>
    </source>
</evidence>
<dbReference type="InterPro" id="IPR009057">
    <property type="entry name" value="Homeodomain-like_sf"/>
</dbReference>
<organism evidence="11 12">
    <name type="scientific">Cohnella xylanilytica</name>
    <dbReference type="NCBI Taxonomy" id="557555"/>
    <lineage>
        <taxon>Bacteria</taxon>
        <taxon>Bacillati</taxon>
        <taxon>Bacillota</taxon>
        <taxon>Bacilli</taxon>
        <taxon>Bacillales</taxon>
        <taxon>Paenibacillaceae</taxon>
        <taxon>Cohnella</taxon>
    </lineage>
</organism>
<evidence type="ECO:0000256" key="2">
    <source>
        <dbReference type="ARBA" id="ARBA00022490"/>
    </source>
</evidence>
<dbReference type="PROSITE" id="PS50110">
    <property type="entry name" value="RESPONSE_REGULATORY"/>
    <property type="match status" value="1"/>
</dbReference>
<comment type="caution">
    <text evidence="11">The sequence shown here is derived from an EMBL/GenBank/DDBJ whole genome shotgun (WGS) entry which is preliminary data.</text>
</comment>
<dbReference type="PRINTS" id="PR00032">
    <property type="entry name" value="HTHARAC"/>
</dbReference>
<dbReference type="Gene3D" id="1.10.10.60">
    <property type="entry name" value="Homeodomain-like"/>
    <property type="match status" value="2"/>
</dbReference>
<dbReference type="PANTHER" id="PTHR42713">
    <property type="entry name" value="HISTIDINE KINASE-RELATED"/>
    <property type="match status" value="1"/>
</dbReference>
<dbReference type="InterPro" id="IPR011006">
    <property type="entry name" value="CheY-like_superfamily"/>
</dbReference>
<gene>
    <name evidence="11" type="ORF">H7B90_29395</name>
</gene>
<dbReference type="PROSITE" id="PS00041">
    <property type="entry name" value="HTH_ARAC_FAMILY_1"/>
    <property type="match status" value="1"/>
</dbReference>
<keyword evidence="4" id="KW-0902">Two-component regulatory system</keyword>
<dbReference type="EMBL" id="JACJVR010000129">
    <property type="protein sequence ID" value="MBB6695512.1"/>
    <property type="molecule type" value="Genomic_DNA"/>
</dbReference>
<reference evidence="11 12" key="1">
    <citation type="submission" date="2020-08" db="EMBL/GenBank/DDBJ databases">
        <title>Cohnella phylogeny.</title>
        <authorList>
            <person name="Dunlap C."/>
        </authorList>
    </citation>
    <scope>NUCLEOTIDE SEQUENCE [LARGE SCALE GENOMIC DNA]</scope>
    <source>
        <strain evidence="11 12">DSM 25239</strain>
    </source>
</reference>
<evidence type="ECO:0000256" key="5">
    <source>
        <dbReference type="ARBA" id="ARBA00023015"/>
    </source>
</evidence>
<evidence type="ECO:0000259" key="10">
    <source>
        <dbReference type="PROSITE" id="PS50110"/>
    </source>
</evidence>